<dbReference type="GO" id="GO:0006145">
    <property type="term" value="P:purine nucleobase catabolic process"/>
    <property type="evidence" value="ECO:0007669"/>
    <property type="project" value="TreeGrafter"/>
</dbReference>
<dbReference type="SUPFAM" id="SSF51556">
    <property type="entry name" value="Metallo-dependent hydrolases"/>
    <property type="match status" value="1"/>
</dbReference>
<proteinExistence type="predicted"/>
<reference evidence="1 2" key="1">
    <citation type="submission" date="2015-01" db="EMBL/GenBank/DDBJ databases">
        <title>The Genome Sequence of Exophiala oligosperma CBS72588.</title>
        <authorList>
            <consortium name="The Broad Institute Genomics Platform"/>
            <person name="Cuomo C."/>
            <person name="de Hoog S."/>
            <person name="Gorbushina A."/>
            <person name="Stielow B."/>
            <person name="Teixiera M."/>
            <person name="Abouelleil A."/>
            <person name="Chapman S.B."/>
            <person name="Priest M."/>
            <person name="Young S.K."/>
            <person name="Wortman J."/>
            <person name="Nusbaum C."/>
            <person name="Birren B."/>
        </authorList>
    </citation>
    <scope>NUCLEOTIDE SEQUENCE [LARGE SCALE GENOMIC DNA]</scope>
    <source>
        <strain evidence="1 2">CBS 72588</strain>
    </source>
</reference>
<dbReference type="InterPro" id="IPR032466">
    <property type="entry name" value="Metal_Hydrolase"/>
</dbReference>
<dbReference type="PANTHER" id="PTHR43668">
    <property type="entry name" value="ALLANTOINASE"/>
    <property type="match status" value="1"/>
</dbReference>
<dbReference type="OrthoDB" id="1924787at2759"/>
<name>A0A0D2DXB0_9EURO</name>
<evidence type="ECO:0000313" key="2">
    <source>
        <dbReference type="Proteomes" id="UP000053342"/>
    </source>
</evidence>
<dbReference type="RefSeq" id="XP_016267496.1">
    <property type="nucleotide sequence ID" value="XM_016403599.1"/>
</dbReference>
<dbReference type="HOGENOM" id="CLU_1408771_0_0_1"/>
<dbReference type="GeneID" id="27354935"/>
<evidence type="ECO:0008006" key="3">
    <source>
        <dbReference type="Google" id="ProtNLM"/>
    </source>
</evidence>
<protein>
    <recommendedName>
        <fullName evidence="3">Amidohydrolase-related domain-containing protein</fullName>
    </recommendedName>
</protein>
<dbReference type="PANTHER" id="PTHR43668:SF2">
    <property type="entry name" value="ALLANTOINASE"/>
    <property type="match status" value="1"/>
</dbReference>
<dbReference type="Proteomes" id="UP000053342">
    <property type="component" value="Unassembled WGS sequence"/>
</dbReference>
<dbReference type="AlphaFoldDB" id="A0A0D2DXB0"/>
<dbReference type="GO" id="GO:0004038">
    <property type="term" value="F:allantoinase activity"/>
    <property type="evidence" value="ECO:0007669"/>
    <property type="project" value="TreeGrafter"/>
</dbReference>
<keyword evidence="2" id="KW-1185">Reference proteome</keyword>
<dbReference type="InterPro" id="IPR050138">
    <property type="entry name" value="DHOase/Allantoinase_Hydrolase"/>
</dbReference>
<dbReference type="Gene3D" id="3.20.20.140">
    <property type="entry name" value="Metal-dependent hydrolases"/>
    <property type="match status" value="1"/>
</dbReference>
<dbReference type="GO" id="GO:0005737">
    <property type="term" value="C:cytoplasm"/>
    <property type="evidence" value="ECO:0007669"/>
    <property type="project" value="TreeGrafter"/>
</dbReference>
<gene>
    <name evidence="1" type="ORF">PV06_02861</name>
</gene>
<dbReference type="STRING" id="215243.A0A0D2DXB0"/>
<dbReference type="EMBL" id="KN847333">
    <property type="protein sequence ID" value="KIW47280.1"/>
    <property type="molecule type" value="Genomic_DNA"/>
</dbReference>
<organism evidence="1 2">
    <name type="scientific">Exophiala oligosperma</name>
    <dbReference type="NCBI Taxonomy" id="215243"/>
    <lineage>
        <taxon>Eukaryota</taxon>
        <taxon>Fungi</taxon>
        <taxon>Dikarya</taxon>
        <taxon>Ascomycota</taxon>
        <taxon>Pezizomycotina</taxon>
        <taxon>Eurotiomycetes</taxon>
        <taxon>Chaetothyriomycetidae</taxon>
        <taxon>Chaetothyriales</taxon>
        <taxon>Herpotrichiellaceae</taxon>
        <taxon>Exophiala</taxon>
    </lineage>
</organism>
<dbReference type="VEuPathDB" id="FungiDB:PV06_02861"/>
<evidence type="ECO:0000313" key="1">
    <source>
        <dbReference type="EMBL" id="KIW47280.1"/>
    </source>
</evidence>
<accession>A0A0D2DXB0</accession>
<sequence>MIELASQATMLMFHAEMTPMAKPTGGNINKDLREKGPPILYPEPLQTDMYQYSTFLTSRPPVLKTTTVRELIRLAIAVLTPHVYIAHVSSAEVLPIIRNAQKRGINISTEACCHYLTLRAEEVLLRDTRFKDEPPIRNNRNRKELWQSLARSWDEHCLPDESSPLLHQPISVVVSNHSPCGSQTSAVVHSSAC</sequence>